<evidence type="ECO:0000313" key="3">
    <source>
        <dbReference type="Proteomes" id="UP000018320"/>
    </source>
</evidence>
<feature type="region of interest" description="Disordered" evidence="1">
    <location>
        <begin position="407"/>
        <end position="479"/>
    </location>
</feature>
<dbReference type="VEuPathDB" id="GiardiaDB:DHA2_153013"/>
<dbReference type="VEuPathDB" id="GiardiaDB:GL50581_3091"/>
<comment type="caution">
    <text evidence="2">The sequence shown here is derived from an EMBL/GenBank/DDBJ whole genome shotgun (WGS) entry which is preliminary data.</text>
</comment>
<name>V6TER0_GIAIN</name>
<gene>
    <name evidence="2" type="ORF">DHA2_153013</name>
</gene>
<evidence type="ECO:0000256" key="1">
    <source>
        <dbReference type="SAM" id="MobiDB-lite"/>
    </source>
</evidence>
<dbReference type="Proteomes" id="UP000018320">
    <property type="component" value="Unassembled WGS sequence"/>
</dbReference>
<reference evidence="2 3" key="2">
    <citation type="journal article" date="2013" name="Genome Biol. Evol.">
        <title>Genome sequencing of Giardia lamblia genotypes A2 and B isolates (DH and GS) and comparative analysis with the genomes of genotypes A1 and E (WB and Pig).</title>
        <authorList>
            <person name="Adam R.D."/>
            <person name="Dahlstrom E.W."/>
            <person name="Martens C.A."/>
            <person name="Bruno D.P."/>
            <person name="Barbian K.D."/>
            <person name="Ricklefs S.M."/>
            <person name="Hernandez M.M."/>
            <person name="Narla N.P."/>
            <person name="Patel R.B."/>
            <person name="Porcella S.F."/>
            <person name="Nash T.E."/>
        </authorList>
    </citation>
    <scope>NUCLEOTIDE SEQUENCE [LARGE SCALE GENOMIC DNA]</scope>
    <source>
        <strain evidence="2 3">DH</strain>
    </source>
</reference>
<accession>V6TER0</accession>
<feature type="region of interest" description="Disordered" evidence="1">
    <location>
        <begin position="1"/>
        <end position="128"/>
    </location>
</feature>
<dbReference type="AlphaFoldDB" id="V6TER0"/>
<reference evidence="3" key="1">
    <citation type="submission" date="2012-02" db="EMBL/GenBank/DDBJ databases">
        <title>Genome sequencing of Giardia lamblia Genotypes A2 and B isolates (DH and GS) and comparative analysis with the genomes of Genotypes A1 and E (WB and Pig).</title>
        <authorList>
            <person name="Adam R."/>
            <person name="Dahlstrom E."/>
            <person name="Martens C."/>
            <person name="Bruno D."/>
            <person name="Barbian K."/>
            <person name="Porcella S.F."/>
            <person name="Nash T."/>
        </authorList>
    </citation>
    <scope>NUCLEOTIDE SEQUENCE</scope>
    <source>
        <strain evidence="3">DH</strain>
    </source>
</reference>
<evidence type="ECO:0000313" key="2">
    <source>
        <dbReference type="EMBL" id="ESU37231.1"/>
    </source>
</evidence>
<feature type="compositionally biased region" description="Polar residues" evidence="1">
    <location>
        <begin position="100"/>
        <end position="123"/>
    </location>
</feature>
<organism evidence="2 3">
    <name type="scientific">Giardia intestinalis</name>
    <name type="common">Giardia lamblia</name>
    <dbReference type="NCBI Taxonomy" id="5741"/>
    <lineage>
        <taxon>Eukaryota</taxon>
        <taxon>Metamonada</taxon>
        <taxon>Diplomonadida</taxon>
        <taxon>Hexamitidae</taxon>
        <taxon>Giardiinae</taxon>
        <taxon>Giardia</taxon>
    </lineage>
</organism>
<feature type="compositionally biased region" description="Basic and acidic residues" evidence="1">
    <location>
        <begin position="823"/>
        <end position="851"/>
    </location>
</feature>
<sequence length="861" mass="94276">MSGDEGWPDAERPQVKARTFTTPPKRKMLRARMSATQPQPPGGATPLHRADSAEVHQPLPQATQERSTSDITEEQLITPPSDPHQSLSSDRISDEIQFFEGQSPSEPQDTPVVSISSSASDETPPTALPDIERLARKYGLSCKEFADIVTACTSHLSQSPNVSLKHFKEHVEKLRVVGRFHCLRCWMEELVSPHDPSGNCQPMPSVVDQHLRANWRCYGLPVVPGYYYISKDRKLIKCSFCTSSHPRGATKDPVNADPDLLDGPREWLLCHTNTVSASCRVSSIIMTLLLARAGTEDPDSGAGLTPEELGSIRGYCTATPWYRERRGWDLEAIAAEQPLSLFQPLQYSVRQPAPTDPQSAEAAPELCCYLRMSKGVHILKKVAGLLERVLPALHQEGHMEEPAQLLPLGRADDPEPATNEPHETEAVGPAEQIQSMETAPPPDESGALPEPSHRGADGSDPNSAQGARSATEVYGKGGLPTIESYDKKVKANTLSLAQLKEHNCNESLRAARLLKSDQHLMAVSRRQVSATSRSDHSPTGAGRIVTTSLVGLLSFLGACRVGGIPTCPTCGQAYRKPKDLASHLKEGPCVAIPWYDQGYEKLTERRFKCKFCQYESMRAHLVVAHSNLDLSCRRCLLDVMAGRFQGPQATGEPGEADASTPLIANDPLTMGYWTYSLEAAATVRAQQDLKRRRAREDPIHIMNARSYLRAPESNRESLLGGNTPKTFTLSAGHTCWLCGLPCESAKQLTEHLRETNDDRHRVLGDDKLIIPSHIPNQTELAMLIHQGARMIASIEQAGTGVALPAIRGLNALVGSPRRLKQHSRADPEQVGPRPREGETPDSKQGEQRAELRGSCQGPPCP</sequence>
<proteinExistence type="predicted"/>
<feature type="compositionally biased region" description="Polar residues" evidence="1">
    <location>
        <begin position="60"/>
        <end position="70"/>
    </location>
</feature>
<dbReference type="VEuPathDB" id="GiardiaDB:QR46_4934"/>
<feature type="region of interest" description="Disordered" evidence="1">
    <location>
        <begin position="817"/>
        <end position="861"/>
    </location>
</feature>
<protein>
    <submittedName>
        <fullName evidence="2">Uncharacterized protein</fullName>
    </submittedName>
</protein>
<dbReference type="EMBL" id="AHGT01000031">
    <property type="protein sequence ID" value="ESU37231.1"/>
    <property type="molecule type" value="Genomic_DNA"/>
</dbReference>